<dbReference type="Proteomes" id="UP000313645">
    <property type="component" value="Unassembled WGS sequence"/>
</dbReference>
<dbReference type="RefSeq" id="WP_131480490.1">
    <property type="nucleotide sequence ID" value="NZ_SJDL01000008.1"/>
</dbReference>
<proteinExistence type="inferred from homology"/>
<keyword evidence="5" id="KW-0378">Hydrolase</keyword>
<name>A0ABY1ZPB5_9GAMM</name>
<dbReference type="InterPro" id="IPR003356">
    <property type="entry name" value="DNA_methylase_A-5"/>
</dbReference>
<keyword evidence="2" id="KW-0175">Coiled coil</keyword>
<dbReference type="CDD" id="cd02440">
    <property type="entry name" value="AdoMet_MTases"/>
    <property type="match status" value="1"/>
</dbReference>
<feature type="region of interest" description="Disordered" evidence="3">
    <location>
        <begin position="127"/>
        <end position="189"/>
    </location>
</feature>
<protein>
    <submittedName>
        <fullName evidence="5">Helicase</fullName>
    </submittedName>
</protein>
<dbReference type="SMART" id="SM00487">
    <property type="entry name" value="DEXDc"/>
    <property type="match status" value="1"/>
</dbReference>
<dbReference type="SUPFAM" id="SSF53335">
    <property type="entry name" value="S-adenosyl-L-methionine-dependent methyltransferases"/>
    <property type="match status" value="1"/>
</dbReference>
<keyword evidence="6" id="KW-1185">Reference proteome</keyword>
<dbReference type="PANTHER" id="PTHR41313">
    <property type="entry name" value="ADENINE-SPECIFIC METHYLTRANSFERASE"/>
    <property type="match status" value="1"/>
</dbReference>
<dbReference type="EMBL" id="SJDL01000008">
    <property type="protein sequence ID" value="TBW57435.1"/>
    <property type="molecule type" value="Genomic_DNA"/>
</dbReference>
<evidence type="ECO:0000256" key="2">
    <source>
        <dbReference type="SAM" id="Coils"/>
    </source>
</evidence>
<evidence type="ECO:0000313" key="6">
    <source>
        <dbReference type="Proteomes" id="UP000313645"/>
    </source>
</evidence>
<dbReference type="InterPro" id="IPR014001">
    <property type="entry name" value="Helicase_ATP-bd"/>
</dbReference>
<gene>
    <name evidence="5" type="ORF">EZI54_07185</name>
</gene>
<dbReference type="PANTHER" id="PTHR41313:SF1">
    <property type="entry name" value="DNA METHYLASE ADENINE-SPECIFIC DOMAIN-CONTAINING PROTEIN"/>
    <property type="match status" value="1"/>
</dbReference>
<sequence>MSETNPGMIPWPDLSDYGLRALYYKTPSEGRPVVILAAADPEESAEITRARLSQYRGNLRSVLTREAGQEVFGKPLNNGARFLLAGPGIERVNALYQSLSRGFANARLVWMAPEQVMFNRYQRQLAQKVSSRTPHMGQENPQPAQPEGNQDQEQGQLEQETVATPSVGEDSTAEQRNPLSGGESGNVQHEYEVNDNGFAATLTGAAPLSYVEQKLADSKVVFFEDVEHLHAIVKRGQRKDGEHFYAQVRDNTGAVRTVGGDPRDPLMSLSEAAYQAALSITDLRNQRLAADNNASVAPHIRTPDSTDKMDPEESSDSQKEQIHDDIPNLSREGSRGRGNVEPGVDGRRESPGERGNGPGYGGLANGGEPRTDGAGGGSEVSESAGDESGSDAGTVRTGSGDHRAAAAVDSQELSGLPDGTVRAGLSGGSDRRSSENRDEVGERSGGSDKTDDDAAATEAGGDSGRVRPAGGADSGTERTDDSAVAQGSDGSSATGERLPDADAGTGHESDARAAEPAGTPAPLNNGFRFAAGHDFGGKKVAARVEDNLAAMECLFEIEAENRPPTDDEKSLLAEYSGWGGIHPQFLSFIPSTKPSYLTACEDRLQSWARNADIEFSQNDLNSIRSTILNAHYTHEGVIRPIWGALQRMGIKADRTIEPSCGTLNFISHAPVQGAAPRHVTGVEIDPVTSRIASKIHPEATVLNQGLEDADLSNDFFDLSISNVPFGDYKVFDKNRPEWKDSIHNYFIKKKLDLVRPGGISAFVVSRYFMDSKDDAIRKYVMDNAHVVNVVRLPSGTFRENTQTDVTTDIVIVQKKGDFTPNYTPLDIQGTIKAPYPVAATRTISDGEGNEYEPGELMAFRVNQLFSEEPERYLGNPQIVSSQYSFDLAVEGDTDIEGMVTALKDRLERLTPEAITQPRRHQSASVSDLKKQFERTVLRSENADAQPGEVVFNEDTQTFHHVEKAGGEKVLSEQPIKVAKKYVKPMKAMLGLMATTQKLLETEAQGNDAQTEKVAADLRETLNSQYDDFSRQFGSLNTKVHRKLFRHDVREPFLYALEHENADTGEISKTAIFEKRTVSPTVQIPDSAESLTDALALSLTYTGKIAPDYMKDLLGDAFDSAESVVNALIEQELAFLNPGTGEPETVDTYLSGNLRPKIDKAKQAAAADPEFERNVKALEESLPEPLLPSQIQVGVDAFWIPKEILEDFMKSVLDFNTSGDHGVTPVFDRESRHWRVQQRNLNKPLAGLARNQEQVTMHRWGTSRCDAFRLLNHAFTNTQPVVRDKISFDPDEYVVNQEETLKAQGKLEEIEEAFKQWVMREPSRAKRLTDTYNERFNTFRLTEPDGSHMVYPGMADSWVPRVHQNNFVWRAVSGRNTMTAHCVGAGKTFQLVSTAIRGKQMGRWNKPMCVVPNHMLRQFAGDAQSIFPSARILVLDKEDITPAKRANFVARAAAGDWDLIVCTHSSFSRIGVPGEFEAKMLADEKDRLSKALAQEQNDNKSAKKPPSQKNIEKKLKNLEAQLKRKNAELEKRQKDNILNLQEMGVDHMGIDEAHYYKNLAPDTAKSIPGVSTTESVRAWDMFMKCRYMEDLHGSPNGVLMATGTPISNSLIECYTFTRMLRPDLLKEMDIENFNDWMSLFAETVTSLEIKPEGGGYQNKTRLSQFKNVPELVKLFRQFVDVKTREDLNLPSPNVTHETIVAPTTDLMAAFMKYIEGRARHVRSHDDEPSSDAEALAVFVREHLYGRNDKRLIDEAGNVDRPEEIPEDILLTIATDGRKASLDPRLLHPQLPDDPASKVNLMIGKAFELYQNYEAEKACQLIFCDFSSPTGSGLFNLYDDIRQKLIDRGVDESEIAYIHDAKTDEEKEKLFERAREGQIRFLLGSTDKMGVGTNVQKRLVAMHQMDPPWKPSDIEQRLGRMDRQGNLFDEVFNFTYTTQDSFDLFIWETLKRKQKMISTAMSHPDKCERTIEDDSAIQFEDVLQVTTGNDKIKTFMETRSALDKLRRFRNNHQDEQADLGNRIEELKSLIQRMEYNKKDMEEEYKLVHENAPLHFEIEGAQPGLQEGSASHIGGIKAIKNVLEKQYALTRAYSKRDVGVFGGLKVTLNHLRAESPKVEIMRLNGRMDEVAYVALDQKSLELAEDENRMDPWEKAARALNRELQRIAGGTELERQEMLIASKKEDLAAAESDFGSDFPRQQELDELEEKYSDLLAEVGSELDADKVMDPEPIIDFIRQINQYTNTPIEPTDLPVPINSPIYAPSETEDVQMNLGTA</sequence>
<organism evidence="5 6">
    <name type="scientific">Marinobacter halodurans</name>
    <dbReference type="NCBI Taxonomy" id="2528979"/>
    <lineage>
        <taxon>Bacteria</taxon>
        <taxon>Pseudomonadati</taxon>
        <taxon>Pseudomonadota</taxon>
        <taxon>Gammaproteobacteria</taxon>
        <taxon>Pseudomonadales</taxon>
        <taxon>Marinobacteraceae</taxon>
        <taxon>Marinobacter</taxon>
    </lineage>
</organism>
<evidence type="ECO:0000259" key="4">
    <source>
        <dbReference type="PROSITE" id="PS51194"/>
    </source>
</evidence>
<reference evidence="5 6" key="1">
    <citation type="submission" date="2019-02" db="EMBL/GenBank/DDBJ databases">
        <title>Marinobacter halodurans sp. nov., a marine bacterium isolated from sea tidal flat.</title>
        <authorList>
            <person name="Yoo Y."/>
            <person name="Lee D.W."/>
            <person name="Kim B.S."/>
            <person name="Kim J.-J."/>
        </authorList>
    </citation>
    <scope>NUCLEOTIDE SEQUENCE [LARGE SCALE GENOMIC DNA]</scope>
    <source>
        <strain evidence="5 6">YJ-S3-2</strain>
    </source>
</reference>
<dbReference type="Gene3D" id="3.40.50.150">
    <property type="entry name" value="Vaccinia Virus protein VP39"/>
    <property type="match status" value="1"/>
</dbReference>
<feature type="compositionally biased region" description="Basic and acidic residues" evidence="3">
    <location>
        <begin position="429"/>
        <end position="449"/>
    </location>
</feature>
<feature type="domain" description="Helicase C-terminal" evidence="4">
    <location>
        <begin position="1806"/>
        <end position="1973"/>
    </location>
</feature>
<comment type="caution">
    <text evidence="5">The sequence shown here is derived from an EMBL/GenBank/DDBJ whole genome shotgun (WGS) entry which is preliminary data.</text>
</comment>
<feature type="compositionally biased region" description="Gly residues" evidence="3">
    <location>
        <begin position="354"/>
        <end position="365"/>
    </location>
</feature>
<comment type="similarity">
    <text evidence="1">Belongs to the N(4)/N(6)-methyltransferase family.</text>
</comment>
<dbReference type="GO" id="GO:0004386">
    <property type="term" value="F:helicase activity"/>
    <property type="evidence" value="ECO:0007669"/>
    <property type="project" value="UniProtKB-KW"/>
</dbReference>
<feature type="coiled-coil region" evidence="2">
    <location>
        <begin position="2007"/>
        <end position="2048"/>
    </location>
</feature>
<feature type="compositionally biased region" description="Polar residues" evidence="3">
    <location>
        <begin position="127"/>
        <end position="164"/>
    </location>
</feature>
<evidence type="ECO:0000313" key="5">
    <source>
        <dbReference type="EMBL" id="TBW57435.1"/>
    </source>
</evidence>
<accession>A0ABY1ZPB5</accession>
<dbReference type="InterPro" id="IPR001650">
    <property type="entry name" value="Helicase_C-like"/>
</dbReference>
<evidence type="ECO:0000256" key="3">
    <source>
        <dbReference type="SAM" id="MobiDB-lite"/>
    </source>
</evidence>
<evidence type="ECO:0000256" key="1">
    <source>
        <dbReference type="ARBA" id="ARBA00006594"/>
    </source>
</evidence>
<dbReference type="Gene3D" id="3.40.50.300">
    <property type="entry name" value="P-loop containing nucleotide triphosphate hydrolases"/>
    <property type="match status" value="2"/>
</dbReference>
<feature type="coiled-coil region" evidence="2">
    <location>
        <begin position="1477"/>
        <end position="1534"/>
    </location>
</feature>
<dbReference type="Pfam" id="PF02384">
    <property type="entry name" value="N6_Mtase"/>
    <property type="match status" value="1"/>
</dbReference>
<dbReference type="InterPro" id="IPR027417">
    <property type="entry name" value="P-loop_NTPase"/>
</dbReference>
<dbReference type="SMART" id="SM00490">
    <property type="entry name" value="HELICc"/>
    <property type="match status" value="1"/>
</dbReference>
<feature type="compositionally biased region" description="Basic and acidic residues" evidence="3">
    <location>
        <begin position="301"/>
        <end position="326"/>
    </location>
</feature>
<feature type="compositionally biased region" description="Basic and acidic residues" evidence="3">
    <location>
        <begin position="497"/>
        <end position="513"/>
    </location>
</feature>
<feature type="region of interest" description="Disordered" evidence="3">
    <location>
        <begin position="290"/>
        <end position="525"/>
    </location>
</feature>
<dbReference type="PROSITE" id="PS51194">
    <property type="entry name" value="HELICASE_CTER"/>
    <property type="match status" value="1"/>
</dbReference>
<keyword evidence="5" id="KW-0347">Helicase</keyword>
<keyword evidence="5" id="KW-0547">Nucleotide-binding</keyword>
<dbReference type="InterPro" id="IPR052933">
    <property type="entry name" value="DNA_Protect_Modify"/>
</dbReference>
<keyword evidence="5" id="KW-0067">ATP-binding</keyword>
<dbReference type="InterPro" id="IPR029063">
    <property type="entry name" value="SAM-dependent_MTases_sf"/>
</dbReference>
<dbReference type="SUPFAM" id="SSF52540">
    <property type="entry name" value="P-loop containing nucleoside triphosphate hydrolases"/>
    <property type="match status" value="2"/>
</dbReference>
<dbReference type="Pfam" id="PF00271">
    <property type="entry name" value="Helicase_C"/>
    <property type="match status" value="1"/>
</dbReference>
<feature type="coiled-coil region" evidence="2">
    <location>
        <begin position="2169"/>
        <end position="2220"/>
    </location>
</feature>